<keyword evidence="3" id="KW-1185">Reference proteome</keyword>
<dbReference type="Proteomes" id="UP000068026">
    <property type="component" value="Chromosome"/>
</dbReference>
<reference evidence="4" key="3">
    <citation type="submission" date="2016-11" db="EMBL/GenBank/DDBJ databases">
        <authorList>
            <person name="Jaros S."/>
            <person name="Januszkiewicz K."/>
            <person name="Wedrychowicz H."/>
        </authorList>
    </citation>
    <scope>NUCLEOTIDE SEQUENCE [LARGE SCALE GENOMIC DNA]</scope>
    <source>
        <strain evidence="4">DSM 1682</strain>
    </source>
</reference>
<accession>A0A0X1U907</accession>
<dbReference type="Proteomes" id="UP000184204">
    <property type="component" value="Unassembled WGS sequence"/>
</dbReference>
<name>A0A0X1U907_ANAPI</name>
<evidence type="ECO:0000313" key="2">
    <source>
        <dbReference type="EMBL" id="SHE67854.1"/>
    </source>
</evidence>
<evidence type="ECO:0000313" key="1">
    <source>
        <dbReference type="EMBL" id="AMJ41416.1"/>
    </source>
</evidence>
<dbReference type="EMBL" id="FQUA01000005">
    <property type="protein sequence ID" value="SHE67854.1"/>
    <property type="molecule type" value="Genomic_DNA"/>
</dbReference>
<reference evidence="2" key="4">
    <citation type="submission" date="2016-11" db="EMBL/GenBank/DDBJ databases">
        <authorList>
            <person name="Varghese N."/>
            <person name="Submissions S."/>
        </authorList>
    </citation>
    <scope>NUCLEOTIDE SEQUENCE</scope>
    <source>
        <strain evidence="2">DSM 1682</strain>
    </source>
</reference>
<dbReference type="RefSeq" id="WP_066050619.1">
    <property type="nucleotide sequence ID" value="NZ_CP014223.1"/>
</dbReference>
<dbReference type="EMBL" id="CP014223">
    <property type="protein sequence ID" value="AMJ41416.1"/>
    <property type="molecule type" value="Genomic_DNA"/>
</dbReference>
<dbReference type="AlphaFoldDB" id="A0A0X1U907"/>
<dbReference type="KEGG" id="cpro:CPRO_18320"/>
<gene>
    <name evidence="1" type="ORF">CPRO_18320</name>
    <name evidence="2" type="ORF">SAMN02745151_01430</name>
</gene>
<reference evidence="3" key="2">
    <citation type="submission" date="2016-01" db="EMBL/GenBank/DDBJ databases">
        <authorList>
            <person name="Poehlein A."/>
            <person name="Schlien K."/>
            <person name="Gottschalk G."/>
            <person name="Buckel W."/>
            <person name="Daniel R."/>
        </authorList>
    </citation>
    <scope>NUCLEOTIDE SEQUENCE [LARGE SCALE GENOMIC DNA]</scope>
    <source>
        <strain evidence="3">X2</strain>
    </source>
</reference>
<evidence type="ECO:0000313" key="4">
    <source>
        <dbReference type="Proteomes" id="UP000184204"/>
    </source>
</evidence>
<sequence>MDSEKWLWPSENMDFEKVDNAEYQVEVKWSKKPFWDYKNLSYQFYNCGFQVFNNVIESGHDNVKSDMWFLTGIFMIRQSMELGLKALLCRICTKKSEIQSVFEKCCHNLSALWAEYYSDDKENYLTQEEKQWLEEYFISLELVDAQSDMFRFPFEDDFLSKYRNKFIDNVDVANNLLQASALIKKCIECGIVSSDDSFDNNLKPEFFIMASHGIGNCYLWQSLTDEGFHVKITGYIAVADFIFKNKELHNEEKLYPLMFTLRNALELCLKRLFYSRVEKGVSKHAFFSKRKSHLIKKDLWKNVKPVILYYASEQGQDTDLINIVEKQLDVINRIDKNGDNFRYPTSYSLEYRINNRRFDLKNIYEFMRALLNFFEGCDSMLDAIADYESEMNSYYSSYY</sequence>
<reference evidence="1 3" key="1">
    <citation type="journal article" date="2016" name="Genome Announc.">
        <title>Complete Genome Sequence of the Amino Acid-Fermenting Clostridium propionicum X2 (DSM 1682).</title>
        <authorList>
            <person name="Poehlein A."/>
            <person name="Schlien K."/>
            <person name="Chowdhury N.P."/>
            <person name="Gottschalk G."/>
            <person name="Buckel W."/>
            <person name="Daniel R."/>
        </authorList>
    </citation>
    <scope>NUCLEOTIDE SEQUENCE [LARGE SCALE GENOMIC DNA]</scope>
    <source>
        <strain evidence="1 3">X2</strain>
    </source>
</reference>
<organism evidence="2 4">
    <name type="scientific">Anaerotignum propionicum DSM 1682</name>
    <dbReference type="NCBI Taxonomy" id="991789"/>
    <lineage>
        <taxon>Bacteria</taxon>
        <taxon>Bacillati</taxon>
        <taxon>Bacillota</taxon>
        <taxon>Clostridia</taxon>
        <taxon>Lachnospirales</taxon>
        <taxon>Anaerotignaceae</taxon>
        <taxon>Anaerotignum</taxon>
    </lineage>
</organism>
<evidence type="ECO:0000313" key="3">
    <source>
        <dbReference type="Proteomes" id="UP000068026"/>
    </source>
</evidence>
<protein>
    <submittedName>
        <fullName evidence="2">Uncharacterized protein</fullName>
    </submittedName>
</protein>
<proteinExistence type="predicted"/>
<dbReference type="OrthoDB" id="7063737at2"/>